<keyword evidence="9" id="KW-0408">Iron</keyword>
<gene>
    <name evidence="15" type="ORF">SAY87_026549</name>
</gene>
<dbReference type="PANTHER" id="PTHR10106:SF0">
    <property type="entry name" value="LD36721P"/>
    <property type="match status" value="1"/>
</dbReference>
<keyword evidence="10 13" id="KW-0472">Membrane</keyword>
<dbReference type="InterPro" id="IPR043205">
    <property type="entry name" value="CYB561/CYBRD1-like"/>
</dbReference>
<evidence type="ECO:0000256" key="12">
    <source>
        <dbReference type="ARBA" id="ARBA00051575"/>
    </source>
</evidence>
<reference evidence="15 16" key="1">
    <citation type="journal article" date="2023" name="Hortic Res">
        <title>Pangenome of water caltrop reveals structural variations and asymmetric subgenome divergence after allopolyploidization.</title>
        <authorList>
            <person name="Zhang X."/>
            <person name="Chen Y."/>
            <person name="Wang L."/>
            <person name="Yuan Y."/>
            <person name="Fang M."/>
            <person name="Shi L."/>
            <person name="Lu R."/>
            <person name="Comes H.P."/>
            <person name="Ma Y."/>
            <person name="Chen Y."/>
            <person name="Huang G."/>
            <person name="Zhou Y."/>
            <person name="Zheng Z."/>
            <person name="Qiu Y."/>
        </authorList>
    </citation>
    <scope>NUCLEOTIDE SEQUENCE [LARGE SCALE GENOMIC DNA]</scope>
    <source>
        <tissue evidence="15">Roots</tissue>
    </source>
</reference>
<keyword evidence="8 13" id="KW-1133">Transmembrane helix</keyword>
<sequence length="237" mass="25637">MGIPAIGFPTIPIIRLLGIAIAVLVLVWCVHFRGGLALVSDNKALIFNVHPVLLVIGLILLNGEAILAYKSSTGTKSLKKLIHLSLQFAAFCLSIIGVWAALKFHNEKGVDNFYSLHSWLGIACLILFAIQWAVGFTTFWYPGGSKNGRARLLPWHVFFGIYIYALSIATATTGFLEKATFLQSSHIISHYSTEALLINSLGILVVMLGGLVILAVVLPPAAAKGDYSELPLSTHNL</sequence>
<comment type="subcellular location">
    <subcellularLocation>
        <location evidence="2">Membrane</location>
        <topology evidence="2">Multi-pass membrane protein</topology>
    </subcellularLocation>
</comment>
<dbReference type="EC" id="7.2.1.3" evidence="11"/>
<dbReference type="SMART" id="SM00665">
    <property type="entry name" value="B561"/>
    <property type="match status" value="1"/>
</dbReference>
<protein>
    <recommendedName>
        <fullName evidence="11">ascorbate ferrireductase (transmembrane)</fullName>
        <ecNumber evidence="11">7.2.1.3</ecNumber>
    </recommendedName>
</protein>
<evidence type="ECO:0000256" key="13">
    <source>
        <dbReference type="SAM" id="Phobius"/>
    </source>
</evidence>
<evidence type="ECO:0000313" key="15">
    <source>
        <dbReference type="EMBL" id="KAK4749100.1"/>
    </source>
</evidence>
<dbReference type="Pfam" id="PF03188">
    <property type="entry name" value="Cytochrom_B561"/>
    <property type="match status" value="1"/>
</dbReference>
<evidence type="ECO:0000256" key="2">
    <source>
        <dbReference type="ARBA" id="ARBA00004141"/>
    </source>
</evidence>
<keyword evidence="5 13" id="KW-0812">Transmembrane</keyword>
<keyword evidence="3" id="KW-0813">Transport</keyword>
<evidence type="ECO:0000256" key="7">
    <source>
        <dbReference type="ARBA" id="ARBA00022982"/>
    </source>
</evidence>
<feature type="transmembrane region" description="Helical" evidence="13">
    <location>
        <begin position="153"/>
        <end position="176"/>
    </location>
</feature>
<dbReference type="CDD" id="cd08766">
    <property type="entry name" value="Cyt_b561_ACYB-1_like"/>
    <property type="match status" value="1"/>
</dbReference>
<dbReference type="GO" id="GO:0046872">
    <property type="term" value="F:metal ion binding"/>
    <property type="evidence" value="ECO:0007669"/>
    <property type="project" value="UniProtKB-KW"/>
</dbReference>
<feature type="transmembrane region" description="Helical" evidence="13">
    <location>
        <begin position="12"/>
        <end position="33"/>
    </location>
</feature>
<evidence type="ECO:0000256" key="5">
    <source>
        <dbReference type="ARBA" id="ARBA00022692"/>
    </source>
</evidence>
<proteinExistence type="predicted"/>
<feature type="transmembrane region" description="Helical" evidence="13">
    <location>
        <begin position="114"/>
        <end position="141"/>
    </location>
</feature>
<evidence type="ECO:0000313" key="16">
    <source>
        <dbReference type="Proteomes" id="UP001345219"/>
    </source>
</evidence>
<dbReference type="GO" id="GO:0016020">
    <property type="term" value="C:membrane"/>
    <property type="evidence" value="ECO:0007669"/>
    <property type="project" value="UniProtKB-SubCell"/>
</dbReference>
<dbReference type="AlphaFoldDB" id="A0AAN7GZP4"/>
<keyword evidence="16" id="KW-1185">Reference proteome</keyword>
<name>A0AAN7GZP4_9MYRT</name>
<dbReference type="GO" id="GO:0140571">
    <property type="term" value="F:transmembrane ascorbate ferrireductase activity"/>
    <property type="evidence" value="ECO:0007669"/>
    <property type="project" value="UniProtKB-EC"/>
</dbReference>
<dbReference type="PROSITE" id="PS50939">
    <property type="entry name" value="CYTOCHROME_B561"/>
    <property type="match status" value="1"/>
</dbReference>
<feature type="transmembrane region" description="Helical" evidence="13">
    <location>
        <begin position="45"/>
        <end position="69"/>
    </location>
</feature>
<comment type="caution">
    <text evidence="15">The sequence shown here is derived from an EMBL/GenBank/DDBJ whole genome shotgun (WGS) entry which is preliminary data.</text>
</comment>
<evidence type="ECO:0000256" key="11">
    <source>
        <dbReference type="ARBA" id="ARBA00024225"/>
    </source>
</evidence>
<evidence type="ECO:0000256" key="6">
    <source>
        <dbReference type="ARBA" id="ARBA00022723"/>
    </source>
</evidence>
<dbReference type="EMBL" id="JAXIOK010000018">
    <property type="protein sequence ID" value="KAK4749100.1"/>
    <property type="molecule type" value="Genomic_DNA"/>
</dbReference>
<evidence type="ECO:0000256" key="9">
    <source>
        <dbReference type="ARBA" id="ARBA00023004"/>
    </source>
</evidence>
<evidence type="ECO:0000256" key="3">
    <source>
        <dbReference type="ARBA" id="ARBA00022448"/>
    </source>
</evidence>
<dbReference type="PANTHER" id="PTHR10106">
    <property type="entry name" value="CYTOCHROME B561-RELATED"/>
    <property type="match status" value="1"/>
</dbReference>
<keyword evidence="7" id="KW-0249">Electron transport</keyword>
<organism evidence="15 16">
    <name type="scientific">Trapa incisa</name>
    <dbReference type="NCBI Taxonomy" id="236973"/>
    <lineage>
        <taxon>Eukaryota</taxon>
        <taxon>Viridiplantae</taxon>
        <taxon>Streptophyta</taxon>
        <taxon>Embryophyta</taxon>
        <taxon>Tracheophyta</taxon>
        <taxon>Spermatophyta</taxon>
        <taxon>Magnoliopsida</taxon>
        <taxon>eudicotyledons</taxon>
        <taxon>Gunneridae</taxon>
        <taxon>Pentapetalae</taxon>
        <taxon>rosids</taxon>
        <taxon>malvids</taxon>
        <taxon>Myrtales</taxon>
        <taxon>Lythraceae</taxon>
        <taxon>Trapa</taxon>
    </lineage>
</organism>
<comment type="catalytic activity">
    <reaction evidence="12">
        <text>Fe(3+)(out) + L-ascorbate(in) = monodehydro-L-ascorbate radical(in) + Fe(2+)(out) + H(+)</text>
        <dbReference type="Rhea" id="RHEA:30403"/>
        <dbReference type="ChEBI" id="CHEBI:15378"/>
        <dbReference type="ChEBI" id="CHEBI:29033"/>
        <dbReference type="ChEBI" id="CHEBI:29034"/>
        <dbReference type="ChEBI" id="CHEBI:38290"/>
        <dbReference type="ChEBI" id="CHEBI:59513"/>
        <dbReference type="EC" id="7.2.1.3"/>
    </reaction>
</comment>
<keyword evidence="6" id="KW-0479">Metal-binding</keyword>
<feature type="transmembrane region" description="Helical" evidence="13">
    <location>
        <begin position="196"/>
        <end position="218"/>
    </location>
</feature>
<accession>A0AAN7GZP4</accession>
<evidence type="ECO:0000256" key="4">
    <source>
        <dbReference type="ARBA" id="ARBA00022617"/>
    </source>
</evidence>
<feature type="domain" description="Cytochrome b561" evidence="14">
    <location>
        <begin position="13"/>
        <end position="217"/>
    </location>
</feature>
<dbReference type="FunFam" id="1.20.120.1770:FF:000001">
    <property type="entry name" value="Cytochrome b reductase 1"/>
    <property type="match status" value="1"/>
</dbReference>
<evidence type="ECO:0000259" key="14">
    <source>
        <dbReference type="PROSITE" id="PS50939"/>
    </source>
</evidence>
<feature type="transmembrane region" description="Helical" evidence="13">
    <location>
        <begin position="81"/>
        <end position="102"/>
    </location>
</feature>
<evidence type="ECO:0000256" key="8">
    <source>
        <dbReference type="ARBA" id="ARBA00022989"/>
    </source>
</evidence>
<dbReference type="Gene3D" id="1.20.120.1770">
    <property type="match status" value="1"/>
</dbReference>
<evidence type="ECO:0000256" key="10">
    <source>
        <dbReference type="ARBA" id="ARBA00023136"/>
    </source>
</evidence>
<dbReference type="Proteomes" id="UP001345219">
    <property type="component" value="Chromosome 21"/>
</dbReference>
<comment type="cofactor">
    <cofactor evidence="1">
        <name>heme b</name>
        <dbReference type="ChEBI" id="CHEBI:60344"/>
    </cofactor>
</comment>
<keyword evidence="4" id="KW-0349">Heme</keyword>
<evidence type="ECO:0000256" key="1">
    <source>
        <dbReference type="ARBA" id="ARBA00001970"/>
    </source>
</evidence>
<dbReference type="InterPro" id="IPR006593">
    <property type="entry name" value="Cyt_b561/ferric_Rdtase_TM"/>
</dbReference>